<reference evidence="1 2" key="1">
    <citation type="submission" date="2019-10" db="EMBL/GenBank/DDBJ databases">
        <title>Paraburkholderia sp. isolated from nodules of Mimosa pudica from Brazilian Atlantic Forest soils.</title>
        <authorList>
            <person name="Paulitsch F."/>
            <person name="Hungria M."/>
            <person name="Dall'Agnol R."/>
        </authorList>
    </citation>
    <scope>NUCLEOTIDE SEQUENCE [LARGE SCALE GENOMIC DNA]</scope>
    <source>
        <strain evidence="1 2">CNPSo 3157</strain>
    </source>
</reference>
<comment type="caution">
    <text evidence="1">The sequence shown here is derived from an EMBL/GenBank/DDBJ whole genome shotgun (WGS) entry which is preliminary data.</text>
</comment>
<evidence type="ECO:0000313" key="1">
    <source>
        <dbReference type="EMBL" id="MPW22152.1"/>
    </source>
</evidence>
<organism evidence="1 2">
    <name type="scientific">Paraburkholderia franconis</name>
    <dbReference type="NCBI Taxonomy" id="2654983"/>
    <lineage>
        <taxon>Bacteria</taxon>
        <taxon>Pseudomonadati</taxon>
        <taxon>Pseudomonadota</taxon>
        <taxon>Betaproteobacteria</taxon>
        <taxon>Burkholderiales</taxon>
        <taxon>Burkholderiaceae</taxon>
        <taxon>Paraburkholderia</taxon>
    </lineage>
</organism>
<dbReference type="Proteomes" id="UP000484381">
    <property type="component" value="Unassembled WGS sequence"/>
</dbReference>
<dbReference type="RefSeq" id="WP_152766621.1">
    <property type="nucleotide sequence ID" value="NZ_WHNP01000058.1"/>
</dbReference>
<sequence length="66" mass="6932">MPSQPIPVAEVESDASVPRWKTIERDDSFTHLVGSDALGTGGVVSYRSGQACASPLIILGLSNAIY</sequence>
<protein>
    <submittedName>
        <fullName evidence="1">Uncharacterized protein</fullName>
    </submittedName>
</protein>
<name>A0A7X1TJX4_9BURK</name>
<proteinExistence type="predicted"/>
<gene>
    <name evidence="1" type="ORF">GCT13_36300</name>
</gene>
<keyword evidence="2" id="KW-1185">Reference proteome</keyword>
<accession>A0A7X1TJX4</accession>
<dbReference type="AlphaFoldDB" id="A0A7X1TJX4"/>
<dbReference type="EMBL" id="WHNP01000058">
    <property type="protein sequence ID" value="MPW22152.1"/>
    <property type="molecule type" value="Genomic_DNA"/>
</dbReference>
<evidence type="ECO:0000313" key="2">
    <source>
        <dbReference type="Proteomes" id="UP000484381"/>
    </source>
</evidence>